<dbReference type="PATRIC" id="fig|1302272.5.peg.1905"/>
<gene>
    <name evidence="2" type="ORF">FC96_GL001875</name>
</gene>
<dbReference type="InterPro" id="IPR036388">
    <property type="entry name" value="WH-like_DNA-bd_sf"/>
</dbReference>
<dbReference type="EMBL" id="AZCX01000004">
    <property type="protein sequence ID" value="KRK48143.1"/>
    <property type="molecule type" value="Genomic_DNA"/>
</dbReference>
<protein>
    <recommendedName>
        <fullName evidence="1">Insertion element IS150 protein InsJ-like helix-turn-helix domain-containing protein</fullName>
    </recommendedName>
</protein>
<dbReference type="Gene3D" id="1.10.10.10">
    <property type="entry name" value="Winged helix-like DNA-binding domain superfamily/Winged helix DNA-binding domain"/>
    <property type="match status" value="1"/>
</dbReference>
<organism evidence="2 3">
    <name type="scientific">Secundilactobacillus kimchicus JCM 15530</name>
    <dbReference type="NCBI Taxonomy" id="1302272"/>
    <lineage>
        <taxon>Bacteria</taxon>
        <taxon>Bacillati</taxon>
        <taxon>Bacillota</taxon>
        <taxon>Bacilli</taxon>
        <taxon>Lactobacillales</taxon>
        <taxon>Lactobacillaceae</taxon>
        <taxon>Secundilactobacillus</taxon>
    </lineage>
</organism>
<dbReference type="InterPro" id="IPR055247">
    <property type="entry name" value="InsJ-like_HTH"/>
</dbReference>
<reference evidence="2 3" key="1">
    <citation type="journal article" date="2015" name="Genome Announc.">
        <title>Expanding the biotechnology potential of lactobacilli through comparative genomics of 213 strains and associated genera.</title>
        <authorList>
            <person name="Sun Z."/>
            <person name="Harris H.M."/>
            <person name="McCann A."/>
            <person name="Guo C."/>
            <person name="Argimon S."/>
            <person name="Zhang W."/>
            <person name="Yang X."/>
            <person name="Jeffery I.B."/>
            <person name="Cooney J.C."/>
            <person name="Kagawa T.F."/>
            <person name="Liu W."/>
            <person name="Song Y."/>
            <person name="Salvetti E."/>
            <person name="Wrobel A."/>
            <person name="Rasinkangas P."/>
            <person name="Parkhill J."/>
            <person name="Rea M.C."/>
            <person name="O'Sullivan O."/>
            <person name="Ritari J."/>
            <person name="Douillard F.P."/>
            <person name="Paul Ross R."/>
            <person name="Yang R."/>
            <person name="Briner A.E."/>
            <person name="Felis G.E."/>
            <person name="de Vos W.M."/>
            <person name="Barrangou R."/>
            <person name="Klaenhammer T.R."/>
            <person name="Caufield P.W."/>
            <person name="Cui Y."/>
            <person name="Zhang H."/>
            <person name="O'Toole P.W."/>
        </authorList>
    </citation>
    <scope>NUCLEOTIDE SEQUENCE [LARGE SCALE GENOMIC DNA]</scope>
    <source>
        <strain evidence="2 3">JCM 15530</strain>
    </source>
</reference>
<sequence length="63" mass="7298">MKAIQDLNADMSLSQVMKKYGINGTATVYAWRKKFEKLGKSALSDQRSNKTKYDYSFKMNVIR</sequence>
<dbReference type="RefSeq" id="WP_054660709.1">
    <property type="nucleotide sequence ID" value="NZ_AZCX01000004.1"/>
</dbReference>
<dbReference type="OrthoDB" id="2303387at2"/>
<name>A0A0R1HNY4_9LACO</name>
<dbReference type="InterPro" id="IPR010921">
    <property type="entry name" value="Trp_repressor/repl_initiator"/>
</dbReference>
<dbReference type="SUPFAM" id="SSF48295">
    <property type="entry name" value="TrpR-like"/>
    <property type="match status" value="1"/>
</dbReference>
<proteinExistence type="predicted"/>
<evidence type="ECO:0000259" key="1">
    <source>
        <dbReference type="Pfam" id="PF13518"/>
    </source>
</evidence>
<feature type="domain" description="Insertion element IS150 protein InsJ-like helix-turn-helix" evidence="1">
    <location>
        <begin position="2"/>
        <end position="48"/>
    </location>
</feature>
<dbReference type="Pfam" id="PF13518">
    <property type="entry name" value="HTH_28"/>
    <property type="match status" value="1"/>
</dbReference>
<dbReference type="AlphaFoldDB" id="A0A0R1HNY4"/>
<accession>A0A0R1HNY4</accession>
<dbReference type="GO" id="GO:0043565">
    <property type="term" value="F:sequence-specific DNA binding"/>
    <property type="evidence" value="ECO:0007669"/>
    <property type="project" value="InterPro"/>
</dbReference>
<evidence type="ECO:0000313" key="3">
    <source>
        <dbReference type="Proteomes" id="UP000050911"/>
    </source>
</evidence>
<comment type="caution">
    <text evidence="2">The sequence shown here is derived from an EMBL/GenBank/DDBJ whole genome shotgun (WGS) entry which is preliminary data.</text>
</comment>
<evidence type="ECO:0000313" key="2">
    <source>
        <dbReference type="EMBL" id="KRK48143.1"/>
    </source>
</evidence>
<dbReference type="Proteomes" id="UP000050911">
    <property type="component" value="Unassembled WGS sequence"/>
</dbReference>
<keyword evidence="3" id="KW-1185">Reference proteome</keyword>